<feature type="non-terminal residue" evidence="3">
    <location>
        <position position="1"/>
    </location>
</feature>
<dbReference type="InterPro" id="IPR020845">
    <property type="entry name" value="AMP-binding_CS"/>
</dbReference>
<dbReference type="Pfam" id="PF13193">
    <property type="entry name" value="AMP-binding_C"/>
    <property type="match status" value="1"/>
</dbReference>
<dbReference type="Gene3D" id="3.40.50.12780">
    <property type="entry name" value="N-terminal domain of ligase-like"/>
    <property type="match status" value="1"/>
</dbReference>
<reference evidence="3" key="1">
    <citation type="journal article" date="2015" name="Nature">
        <title>Complex archaea that bridge the gap between prokaryotes and eukaryotes.</title>
        <authorList>
            <person name="Spang A."/>
            <person name="Saw J.H."/>
            <person name="Jorgensen S.L."/>
            <person name="Zaremba-Niedzwiedzka K."/>
            <person name="Martijn J."/>
            <person name="Lind A.E."/>
            <person name="van Eijk R."/>
            <person name="Schleper C."/>
            <person name="Guy L."/>
            <person name="Ettema T.J."/>
        </authorList>
    </citation>
    <scope>NUCLEOTIDE SEQUENCE</scope>
</reference>
<accession>A0A0F9CKQ0</accession>
<feature type="domain" description="AMP-dependent synthetase/ligase" evidence="1">
    <location>
        <begin position="42"/>
        <end position="423"/>
    </location>
</feature>
<gene>
    <name evidence="3" type="ORF">LCGC14_2310950</name>
</gene>
<evidence type="ECO:0008006" key="4">
    <source>
        <dbReference type="Google" id="ProtNLM"/>
    </source>
</evidence>
<evidence type="ECO:0000313" key="3">
    <source>
        <dbReference type="EMBL" id="KKL49893.1"/>
    </source>
</evidence>
<feature type="domain" description="AMP-binding enzyme C-terminal" evidence="2">
    <location>
        <begin position="472"/>
        <end position="546"/>
    </location>
</feature>
<dbReference type="PANTHER" id="PTHR43767">
    <property type="entry name" value="LONG-CHAIN-FATTY-ACID--COA LIGASE"/>
    <property type="match status" value="1"/>
</dbReference>
<dbReference type="AlphaFoldDB" id="A0A0F9CKQ0"/>
<dbReference type="PROSITE" id="PS00455">
    <property type="entry name" value="AMP_BINDING"/>
    <property type="match status" value="1"/>
</dbReference>
<dbReference type="InterPro" id="IPR000873">
    <property type="entry name" value="AMP-dep_synth/lig_dom"/>
</dbReference>
<sequence length="570" mass="64270">NMGEEKQLTYSDKPWLKSYFVGPFKLKKTMEPYPKINVYTFLEKSATDFPDNIACVYVDDEITYKELKLKVDKLASAFRDLGLKKGDTIASVLPSCPEFIIVDYATLKIGAIHVPLSILHKKDDIVHELKESGAHTVVCSYRRIERLREAKKEVTINTIIYTPTKIFPDYNLPELEEINEEGYYSLDHLMTKYKPLDITVEVNPMEDIALLPFTGGTTGVPKGTMLTHYNITANIIQFLHWMLDPLKSGIIGKASLLICVPIFHAYGHFSVYGAISWGLKILLMDPRDMVKIAESIYKYRPFIVTAVPAHYTRLLNLKIPKAPIFYISGAAPMPTELAEEFEKKSGVPMGEGYGATETSAVSTVNLSPLSKITGFMPKIKRGVGIPIPDTEVKIVNLETGQELPFGETGEIWIRGPQVMKGYWPTPGKGLTEDGWLRMGDIGRMDEDGYFHIVDRIKDMINVSGNKVYSRVIDDLLHEHPAINNAGVIGIPDPERPGSERVKAFVSLKQEYEGKITEQDIIDFLKDKVKPYAVPKSVEFRKDLPLTMVMKLFKKKLREEEIAKMKEAGEI</sequence>
<dbReference type="InterPro" id="IPR025110">
    <property type="entry name" value="AMP-bd_C"/>
</dbReference>
<protein>
    <recommendedName>
        <fullName evidence="4">AMP-dependent synthetase/ligase domain-containing protein</fullName>
    </recommendedName>
</protein>
<dbReference type="SUPFAM" id="SSF56801">
    <property type="entry name" value="Acetyl-CoA synthetase-like"/>
    <property type="match status" value="1"/>
</dbReference>
<dbReference type="PANTHER" id="PTHR43767:SF1">
    <property type="entry name" value="NONRIBOSOMAL PEPTIDE SYNTHASE PES1 (EUROFUNG)-RELATED"/>
    <property type="match status" value="1"/>
</dbReference>
<dbReference type="InterPro" id="IPR045851">
    <property type="entry name" value="AMP-bd_C_sf"/>
</dbReference>
<dbReference type="EMBL" id="LAZR01032793">
    <property type="protein sequence ID" value="KKL49893.1"/>
    <property type="molecule type" value="Genomic_DNA"/>
</dbReference>
<organism evidence="3">
    <name type="scientific">marine sediment metagenome</name>
    <dbReference type="NCBI Taxonomy" id="412755"/>
    <lineage>
        <taxon>unclassified sequences</taxon>
        <taxon>metagenomes</taxon>
        <taxon>ecological metagenomes</taxon>
    </lineage>
</organism>
<dbReference type="Gene3D" id="3.30.300.30">
    <property type="match status" value="1"/>
</dbReference>
<dbReference type="InterPro" id="IPR042099">
    <property type="entry name" value="ANL_N_sf"/>
</dbReference>
<evidence type="ECO:0000259" key="1">
    <source>
        <dbReference type="Pfam" id="PF00501"/>
    </source>
</evidence>
<comment type="caution">
    <text evidence="3">The sequence shown here is derived from an EMBL/GenBank/DDBJ whole genome shotgun (WGS) entry which is preliminary data.</text>
</comment>
<evidence type="ECO:0000259" key="2">
    <source>
        <dbReference type="Pfam" id="PF13193"/>
    </source>
</evidence>
<dbReference type="InterPro" id="IPR050237">
    <property type="entry name" value="ATP-dep_AMP-bd_enzyme"/>
</dbReference>
<dbReference type="Pfam" id="PF00501">
    <property type="entry name" value="AMP-binding"/>
    <property type="match status" value="1"/>
</dbReference>
<proteinExistence type="predicted"/>
<dbReference type="GO" id="GO:0016878">
    <property type="term" value="F:acid-thiol ligase activity"/>
    <property type="evidence" value="ECO:0007669"/>
    <property type="project" value="UniProtKB-ARBA"/>
</dbReference>
<name>A0A0F9CKQ0_9ZZZZ</name>